<proteinExistence type="predicted"/>
<dbReference type="OrthoDB" id="676979at2759"/>
<dbReference type="PANTHER" id="PTHR48009:SF4">
    <property type="entry name" value="LEUCINE-RICH REPEAT (LRR) FAMILY PROTEIN"/>
    <property type="match status" value="1"/>
</dbReference>
<accession>A0A1Y2HRJ1</accession>
<dbReference type="SUPFAM" id="SSF52058">
    <property type="entry name" value="L domain-like"/>
    <property type="match status" value="1"/>
</dbReference>
<dbReference type="InterPro" id="IPR053213">
    <property type="entry name" value="RLP29"/>
</dbReference>
<dbReference type="PANTHER" id="PTHR48009">
    <property type="entry name" value="LEUCINE-RICH REPEAT (LRR) FAMILY PROTEIN"/>
    <property type="match status" value="1"/>
</dbReference>
<evidence type="ECO:0000256" key="2">
    <source>
        <dbReference type="SAM" id="Phobius"/>
    </source>
</evidence>
<keyword evidence="2" id="KW-0812">Transmembrane</keyword>
<name>A0A1Y2HRJ1_9FUNG</name>
<feature type="region of interest" description="Disordered" evidence="1">
    <location>
        <begin position="179"/>
        <end position="201"/>
    </location>
</feature>
<evidence type="ECO:0000313" key="3">
    <source>
        <dbReference type="EMBL" id="ORZ37159.1"/>
    </source>
</evidence>
<dbReference type="Gene3D" id="3.80.10.10">
    <property type="entry name" value="Ribonuclease Inhibitor"/>
    <property type="match status" value="1"/>
</dbReference>
<feature type="transmembrane region" description="Helical" evidence="2">
    <location>
        <begin position="209"/>
        <end position="231"/>
    </location>
</feature>
<sequence>MSSPTPDCIVVYEMAPPLAAALVGPANCCSNSFHVTCNEKGRVSALRLEGLAINRDLPATVGQLTDLTFLNMSSTALKGSIPRELASLKALTTLDLSNNPDLAGALPPNMREPPLQTLHLQGTSIGGKLPELPLQLDSCLLGRTNQFECYDFSHSLLTKCVFEDGLKLTQPVCNDRGTGVGGAVNKPATETETGLPRPTNDVPQANRSFLSVFFPLVAIGGMVILFTLWLARRRRIKYTNLRQGYHPHPAVALEELHQQQHLNAKFKPIKLQVDLSGCLLYSLQVEANPNATGMSHSITTGPRSETFVSPSLIVEYWRELHAAVSQSVSRWISTHLGATHDDQVAAAAHLWQLATSNAASVPPSVESQPALVASAALTHLIGATMVTFLDHMFSSQLYSVLSLDPADTTPAALHAELCASVMRASVTSGDSAFAQYLDDKLELANAQLKARTDGLDLNVQPLLQQALERIVNIKLHKPSAALVVVQPNAELVEDVMNADVSTYLMAGGAPGEAAAQVGAGRLRPRVAACVFPGVIDGSTNAVLERARVWVMEQEVV</sequence>
<dbReference type="EMBL" id="MCFL01000014">
    <property type="protein sequence ID" value="ORZ37159.1"/>
    <property type="molecule type" value="Genomic_DNA"/>
</dbReference>
<dbReference type="AlphaFoldDB" id="A0A1Y2HRJ1"/>
<comment type="caution">
    <text evidence="3">The sequence shown here is derived from an EMBL/GenBank/DDBJ whole genome shotgun (WGS) entry which is preliminary data.</text>
</comment>
<gene>
    <name evidence="3" type="ORF">BCR44DRAFT_1460085</name>
</gene>
<evidence type="ECO:0000313" key="4">
    <source>
        <dbReference type="Proteomes" id="UP000193411"/>
    </source>
</evidence>
<evidence type="ECO:0000256" key="1">
    <source>
        <dbReference type="SAM" id="MobiDB-lite"/>
    </source>
</evidence>
<protein>
    <submittedName>
        <fullName evidence="3">Uncharacterized protein</fullName>
    </submittedName>
</protein>
<dbReference type="InterPro" id="IPR032675">
    <property type="entry name" value="LRR_dom_sf"/>
</dbReference>
<keyword evidence="4" id="KW-1185">Reference proteome</keyword>
<reference evidence="3 4" key="1">
    <citation type="submission" date="2016-07" db="EMBL/GenBank/DDBJ databases">
        <title>Pervasive Adenine N6-methylation of Active Genes in Fungi.</title>
        <authorList>
            <consortium name="DOE Joint Genome Institute"/>
            <person name="Mondo S.J."/>
            <person name="Dannebaum R.O."/>
            <person name="Kuo R.C."/>
            <person name="Labutti K."/>
            <person name="Haridas S."/>
            <person name="Kuo A."/>
            <person name="Salamov A."/>
            <person name="Ahrendt S.R."/>
            <person name="Lipzen A."/>
            <person name="Sullivan W."/>
            <person name="Andreopoulos W.B."/>
            <person name="Clum A."/>
            <person name="Lindquist E."/>
            <person name="Daum C."/>
            <person name="Ramamoorthy G.K."/>
            <person name="Gryganskyi A."/>
            <person name="Culley D."/>
            <person name="Magnuson J.K."/>
            <person name="James T.Y."/>
            <person name="O'Malley M.A."/>
            <person name="Stajich J.E."/>
            <person name="Spatafora J.W."/>
            <person name="Visel A."/>
            <person name="Grigoriev I.V."/>
        </authorList>
    </citation>
    <scope>NUCLEOTIDE SEQUENCE [LARGE SCALE GENOMIC DNA]</scope>
    <source>
        <strain evidence="3 4">PL171</strain>
    </source>
</reference>
<dbReference type="Proteomes" id="UP000193411">
    <property type="component" value="Unassembled WGS sequence"/>
</dbReference>
<organism evidence="3 4">
    <name type="scientific">Catenaria anguillulae PL171</name>
    <dbReference type="NCBI Taxonomy" id="765915"/>
    <lineage>
        <taxon>Eukaryota</taxon>
        <taxon>Fungi</taxon>
        <taxon>Fungi incertae sedis</taxon>
        <taxon>Blastocladiomycota</taxon>
        <taxon>Blastocladiomycetes</taxon>
        <taxon>Blastocladiales</taxon>
        <taxon>Catenariaceae</taxon>
        <taxon>Catenaria</taxon>
    </lineage>
</organism>
<keyword evidence="2" id="KW-0472">Membrane</keyword>
<keyword evidence="2" id="KW-1133">Transmembrane helix</keyword>